<evidence type="ECO:0000313" key="3">
    <source>
        <dbReference type="Proteomes" id="UP001597469"/>
    </source>
</evidence>
<keyword evidence="3" id="KW-1185">Reference proteome</keyword>
<dbReference type="EMBL" id="JBHULN010000014">
    <property type="protein sequence ID" value="MFD2573022.1"/>
    <property type="molecule type" value="Genomic_DNA"/>
</dbReference>
<dbReference type="Proteomes" id="UP001597469">
    <property type="component" value="Unassembled WGS sequence"/>
</dbReference>
<protein>
    <submittedName>
        <fullName evidence="2">SnoaL-like domain-containing protein</fullName>
    </submittedName>
</protein>
<organism evidence="2 3">
    <name type="scientific">Spirosoma soli</name>
    <dbReference type="NCBI Taxonomy" id="1770529"/>
    <lineage>
        <taxon>Bacteria</taxon>
        <taxon>Pseudomonadati</taxon>
        <taxon>Bacteroidota</taxon>
        <taxon>Cytophagia</taxon>
        <taxon>Cytophagales</taxon>
        <taxon>Cytophagaceae</taxon>
        <taxon>Spirosoma</taxon>
    </lineage>
</organism>
<dbReference type="InterPro" id="IPR046860">
    <property type="entry name" value="SnoaL_5"/>
</dbReference>
<reference evidence="3" key="1">
    <citation type="journal article" date="2019" name="Int. J. Syst. Evol. Microbiol.">
        <title>The Global Catalogue of Microorganisms (GCM) 10K type strain sequencing project: providing services to taxonomists for standard genome sequencing and annotation.</title>
        <authorList>
            <consortium name="The Broad Institute Genomics Platform"/>
            <consortium name="The Broad Institute Genome Sequencing Center for Infectious Disease"/>
            <person name="Wu L."/>
            <person name="Ma J."/>
        </authorList>
    </citation>
    <scope>NUCLEOTIDE SEQUENCE [LARGE SCALE GENOMIC DNA]</scope>
    <source>
        <strain evidence="3">KCTC 42805</strain>
    </source>
</reference>
<gene>
    <name evidence="2" type="ORF">ACFSUS_20435</name>
</gene>
<sequence length="124" mass="14340">MTTQQVADRYYEMAQQGELEKIQDELYALDAVSVEPANASQLPLWVKGLDAMRQKEYRFYQQMVEEMHGGFCNPPVVSTFHFACAMGMDVTLKGEARRVKEQIGVFEVRDGKIVSEHFFYDDFK</sequence>
<dbReference type="SUPFAM" id="SSF54427">
    <property type="entry name" value="NTF2-like"/>
    <property type="match status" value="1"/>
</dbReference>
<dbReference type="RefSeq" id="WP_381525617.1">
    <property type="nucleotide sequence ID" value="NZ_JBHULN010000014.1"/>
</dbReference>
<proteinExistence type="predicted"/>
<dbReference type="Gene3D" id="3.10.450.50">
    <property type="match status" value="1"/>
</dbReference>
<evidence type="ECO:0000313" key="2">
    <source>
        <dbReference type="EMBL" id="MFD2573022.1"/>
    </source>
</evidence>
<dbReference type="Pfam" id="PF20409">
    <property type="entry name" value="SnoaL_5"/>
    <property type="match status" value="1"/>
</dbReference>
<feature type="domain" description="SnoaL-like" evidence="1">
    <location>
        <begin position="1"/>
        <end position="120"/>
    </location>
</feature>
<name>A0ABW5MBT8_9BACT</name>
<dbReference type="InterPro" id="IPR032710">
    <property type="entry name" value="NTF2-like_dom_sf"/>
</dbReference>
<evidence type="ECO:0000259" key="1">
    <source>
        <dbReference type="Pfam" id="PF20409"/>
    </source>
</evidence>
<comment type="caution">
    <text evidence="2">The sequence shown here is derived from an EMBL/GenBank/DDBJ whole genome shotgun (WGS) entry which is preliminary data.</text>
</comment>
<accession>A0ABW5MBT8</accession>